<dbReference type="InterPro" id="IPR008939">
    <property type="entry name" value="Lytic_TGlycosylase_superhlx_U"/>
</dbReference>
<dbReference type="Proteomes" id="UP000709959">
    <property type="component" value="Unassembled WGS sequence"/>
</dbReference>
<dbReference type="GO" id="GO:0000127">
    <property type="term" value="C:transcription factor TFIIIC complex"/>
    <property type="evidence" value="ECO:0007669"/>
    <property type="project" value="TreeGrafter"/>
</dbReference>
<dbReference type="SMART" id="SM00028">
    <property type="entry name" value="TPR"/>
    <property type="match status" value="6"/>
</dbReference>
<dbReference type="InterPro" id="IPR019734">
    <property type="entry name" value="TPR_rpt"/>
</dbReference>
<accession>A0A936F253</accession>
<protein>
    <submittedName>
        <fullName evidence="2">Tetratricopeptide repeat protein</fullName>
    </submittedName>
</protein>
<sequence>MANDLPGSFCQNCLSWNPGDRETCLKCGTRLLILAGDQTWEDEPDDSDGGEDLEEHLLERITGLEETLRRVETYLETVSDQLGKLERSEVMLRNGLMALVQEMEHNRQLDAHAFSERWESLVEENLHLISARELFTRYRARILPIARPKSMAQLKRALLETTALLEAADLPGAAQRLGQALPLDPKNYELLFTAASLHEASQNFEEAEVLARKVVGLSPRHFEAWMLLGKLLQELPEHADQAIEALHQAADLRPEDPEPRMLLAELLLDQDDLQGALEAAQEAVARRKDGETLLLLGQVHVARGESALAVPALKEASAYLPGDLNVREALAEAYLLQGERPKAFAILQELLMQNPGDPHLLLMVDAEDHLQLREARDGKAGTQLMLDEVETLLDENQTEGAEVLLKRVRRKGRSQRAEWLELRLAFLKDPEHQLKAALKFAASDRHPRLCFLALRLVLEHLMEQKREPEITRALDAFLARHPKSTGAWEAALMRLAYRLMNGEITTQDLAEVRRLHTHPLPGLEPRARTLLGQYLLALKRHQEVLDLLDPLVEKEPTLINHFQLGAALAGLGNREEARALLRAGLDAEAGDLNESQAKGVKNQIRGLLKELDEVVQG</sequence>
<dbReference type="SUPFAM" id="SSF48452">
    <property type="entry name" value="TPR-like"/>
    <property type="match status" value="1"/>
</dbReference>
<keyword evidence="1" id="KW-0732">Signal</keyword>
<dbReference type="GO" id="GO:0004553">
    <property type="term" value="F:hydrolase activity, hydrolyzing O-glycosyl compounds"/>
    <property type="evidence" value="ECO:0007669"/>
    <property type="project" value="InterPro"/>
</dbReference>
<dbReference type="Gene3D" id="1.25.40.10">
    <property type="entry name" value="Tetratricopeptide repeat domain"/>
    <property type="match status" value="2"/>
</dbReference>
<evidence type="ECO:0000256" key="1">
    <source>
        <dbReference type="ARBA" id="ARBA00022729"/>
    </source>
</evidence>
<proteinExistence type="predicted"/>
<evidence type="ECO:0000313" key="3">
    <source>
        <dbReference type="Proteomes" id="UP000709959"/>
    </source>
</evidence>
<gene>
    <name evidence="2" type="ORF">IPN91_07065</name>
</gene>
<dbReference type="Pfam" id="PF14559">
    <property type="entry name" value="TPR_19"/>
    <property type="match status" value="2"/>
</dbReference>
<dbReference type="AlphaFoldDB" id="A0A936F253"/>
<dbReference type="InterPro" id="IPR039340">
    <property type="entry name" value="Tfc4/TFIIIC-102/Sfc4"/>
</dbReference>
<dbReference type="SUPFAM" id="SSF48435">
    <property type="entry name" value="Bacterial muramidases"/>
    <property type="match status" value="1"/>
</dbReference>
<dbReference type="GO" id="GO:0006383">
    <property type="term" value="P:transcription by RNA polymerase III"/>
    <property type="evidence" value="ECO:0007669"/>
    <property type="project" value="InterPro"/>
</dbReference>
<name>A0A936F253_9BACT</name>
<dbReference type="GO" id="GO:0042597">
    <property type="term" value="C:periplasmic space"/>
    <property type="evidence" value="ECO:0007669"/>
    <property type="project" value="InterPro"/>
</dbReference>
<organism evidence="2 3">
    <name type="scientific">Candidatus Geothrix odensensis</name>
    <dbReference type="NCBI Taxonomy" id="2954440"/>
    <lineage>
        <taxon>Bacteria</taxon>
        <taxon>Pseudomonadati</taxon>
        <taxon>Acidobacteriota</taxon>
        <taxon>Holophagae</taxon>
        <taxon>Holophagales</taxon>
        <taxon>Holophagaceae</taxon>
        <taxon>Geothrix</taxon>
    </lineage>
</organism>
<reference evidence="2 3" key="1">
    <citation type="submission" date="2020-10" db="EMBL/GenBank/DDBJ databases">
        <title>Connecting structure to function with the recovery of over 1000 high-quality activated sludge metagenome-assembled genomes encoding full-length rRNA genes using long-read sequencing.</title>
        <authorList>
            <person name="Singleton C.M."/>
            <person name="Petriglieri F."/>
            <person name="Kristensen J.M."/>
            <person name="Kirkegaard R.H."/>
            <person name="Michaelsen T.Y."/>
            <person name="Andersen M.H."/>
            <person name="Karst S.M."/>
            <person name="Dueholm M.S."/>
            <person name="Nielsen P.H."/>
            <person name="Albertsen M."/>
        </authorList>
    </citation>
    <scope>NUCLEOTIDE SEQUENCE [LARGE SCALE GENOMIC DNA]</scope>
    <source>
        <strain evidence="2">OdNE_18-Q3-R46-58_MAXAC.008</strain>
    </source>
</reference>
<dbReference type="EMBL" id="JADKCH010000005">
    <property type="protein sequence ID" value="MBK8572401.1"/>
    <property type="molecule type" value="Genomic_DNA"/>
</dbReference>
<dbReference type="Pfam" id="PF13432">
    <property type="entry name" value="TPR_16"/>
    <property type="match status" value="1"/>
</dbReference>
<dbReference type="PANTHER" id="PTHR23082:SF0">
    <property type="entry name" value="GENERAL TRANSCRIPTION FACTOR 3C POLYPEPTIDE 3"/>
    <property type="match status" value="1"/>
</dbReference>
<dbReference type="InterPro" id="IPR011990">
    <property type="entry name" value="TPR-like_helical_dom_sf"/>
</dbReference>
<evidence type="ECO:0000313" key="2">
    <source>
        <dbReference type="EMBL" id="MBK8572401.1"/>
    </source>
</evidence>
<comment type="caution">
    <text evidence="2">The sequence shown here is derived from an EMBL/GenBank/DDBJ whole genome shotgun (WGS) entry which is preliminary data.</text>
</comment>
<dbReference type="PANTHER" id="PTHR23082">
    <property type="entry name" value="TRANSCRIPTION INITIATION FACTOR IIIC TFIIIC , POLYPEPTIDE 3-RELATED"/>
    <property type="match status" value="1"/>
</dbReference>